<dbReference type="RefSeq" id="XP_037152489.1">
    <property type="nucleotide sequence ID" value="XM_037291054.1"/>
</dbReference>
<dbReference type="Pfam" id="PF05368">
    <property type="entry name" value="NmrA"/>
    <property type="match status" value="1"/>
</dbReference>
<evidence type="ECO:0000313" key="3">
    <source>
        <dbReference type="Proteomes" id="UP000593566"/>
    </source>
</evidence>
<dbReference type="Gene3D" id="3.40.50.720">
    <property type="entry name" value="NAD(P)-binding Rossmann-like Domain"/>
    <property type="match status" value="1"/>
</dbReference>
<sequence length="173" mass="19413">MNAFLDLAVEKHGVKRFVLPSGSSLTKDRYYTGQVWQHLEDVGVDHTVLLAAWFTDGKVPFVSATDIATVAFHALTDTNPHNTDYRIPSPELLTYDEIAAKISSGLGRKVVHVKRSEQERVHKFMSMHMPEQFARFMTSLEVSSANGTEDRMNDVVENMTGRPPQGMCQTWTG</sequence>
<name>A0A8H6CGY7_9LECA</name>
<evidence type="ECO:0000259" key="1">
    <source>
        <dbReference type="Pfam" id="PF05368"/>
    </source>
</evidence>
<accession>A0A8H6CGY7</accession>
<dbReference type="InterPro" id="IPR051604">
    <property type="entry name" value="Ergot_Alk_Oxidoreductase"/>
</dbReference>
<dbReference type="InterPro" id="IPR036291">
    <property type="entry name" value="NAD(P)-bd_dom_sf"/>
</dbReference>
<comment type="caution">
    <text evidence="2">The sequence shown here is derived from an EMBL/GenBank/DDBJ whole genome shotgun (WGS) entry which is preliminary data.</text>
</comment>
<proteinExistence type="predicted"/>
<gene>
    <name evidence="2" type="ORF">HO133_000114</name>
</gene>
<keyword evidence="3" id="KW-1185">Reference proteome</keyword>
<dbReference type="SUPFAM" id="SSF51735">
    <property type="entry name" value="NAD(P)-binding Rossmann-fold domains"/>
    <property type="match status" value="1"/>
</dbReference>
<feature type="domain" description="NmrA-like" evidence="1">
    <location>
        <begin position="41"/>
        <end position="141"/>
    </location>
</feature>
<protein>
    <recommendedName>
        <fullName evidence="1">NmrA-like domain-containing protein</fullName>
    </recommendedName>
</protein>
<dbReference type="Gene3D" id="3.90.25.10">
    <property type="entry name" value="UDP-galactose 4-epimerase, domain 1"/>
    <property type="match status" value="1"/>
</dbReference>
<dbReference type="AlphaFoldDB" id="A0A8H6CGY7"/>
<dbReference type="PANTHER" id="PTHR43162:SF1">
    <property type="entry name" value="PRESTALK A DIFFERENTIATION PROTEIN A"/>
    <property type="match status" value="1"/>
</dbReference>
<dbReference type="EMBL" id="JACCJB010000010">
    <property type="protein sequence ID" value="KAF6223272.1"/>
    <property type="molecule type" value="Genomic_DNA"/>
</dbReference>
<dbReference type="PANTHER" id="PTHR43162">
    <property type="match status" value="1"/>
</dbReference>
<dbReference type="Proteomes" id="UP000593566">
    <property type="component" value="Unassembled WGS sequence"/>
</dbReference>
<dbReference type="InterPro" id="IPR008030">
    <property type="entry name" value="NmrA-like"/>
</dbReference>
<evidence type="ECO:0000313" key="2">
    <source>
        <dbReference type="EMBL" id="KAF6223272.1"/>
    </source>
</evidence>
<organism evidence="2 3">
    <name type="scientific">Letharia lupina</name>
    <dbReference type="NCBI Taxonomy" id="560253"/>
    <lineage>
        <taxon>Eukaryota</taxon>
        <taxon>Fungi</taxon>
        <taxon>Dikarya</taxon>
        <taxon>Ascomycota</taxon>
        <taxon>Pezizomycotina</taxon>
        <taxon>Lecanoromycetes</taxon>
        <taxon>OSLEUM clade</taxon>
        <taxon>Lecanoromycetidae</taxon>
        <taxon>Lecanorales</taxon>
        <taxon>Lecanorineae</taxon>
        <taxon>Parmeliaceae</taxon>
        <taxon>Letharia</taxon>
    </lineage>
</organism>
<reference evidence="2 3" key="1">
    <citation type="journal article" date="2020" name="Genomics">
        <title>Complete, high-quality genomes from long-read metagenomic sequencing of two wolf lichen thalli reveals enigmatic genome architecture.</title>
        <authorList>
            <person name="McKenzie S.K."/>
            <person name="Walston R.F."/>
            <person name="Allen J.L."/>
        </authorList>
    </citation>
    <scope>NUCLEOTIDE SEQUENCE [LARGE SCALE GENOMIC DNA]</scope>
    <source>
        <strain evidence="2">WasteWater1</strain>
    </source>
</reference>
<dbReference type="GeneID" id="59328533"/>